<dbReference type="InterPro" id="IPR053136">
    <property type="entry name" value="UTP_pyrophosphatase-like"/>
</dbReference>
<evidence type="ECO:0000313" key="2">
    <source>
        <dbReference type="EMBL" id="EFC05846.1"/>
    </source>
</evidence>
<dbReference type="STRING" id="679192.HMPREF9013_0039"/>
<dbReference type="AlphaFoldDB" id="D2MN24"/>
<gene>
    <name evidence="2" type="ORF">HMPREF9013_0039</name>
</gene>
<evidence type="ECO:0000259" key="1">
    <source>
        <dbReference type="Pfam" id="PF01863"/>
    </source>
</evidence>
<feature type="domain" description="YgjP-like metallopeptidase" evidence="1">
    <location>
        <begin position="25"/>
        <end position="230"/>
    </location>
</feature>
<dbReference type="Gene3D" id="3.30.2010.10">
    <property type="entry name" value="Metalloproteases ('zincins'), catalytic domain"/>
    <property type="match status" value="1"/>
</dbReference>
<accession>D2MN24</accession>
<comment type="caution">
    <text evidence="2">The sequence shown here is derived from an EMBL/GenBank/DDBJ whole genome shotgun (WGS) entry which is preliminary data.</text>
</comment>
<organism evidence="2 3">
    <name type="scientific">Bulleidia extructa W1219</name>
    <dbReference type="NCBI Taxonomy" id="679192"/>
    <lineage>
        <taxon>Bacteria</taxon>
        <taxon>Bacillati</taxon>
        <taxon>Bacillota</taxon>
        <taxon>Erysipelotrichia</taxon>
        <taxon>Erysipelotrichales</taxon>
        <taxon>Erysipelotrichaceae</taxon>
        <taxon>Bulleidia</taxon>
    </lineage>
</organism>
<dbReference type="Pfam" id="PF01863">
    <property type="entry name" value="YgjP-like"/>
    <property type="match status" value="1"/>
</dbReference>
<name>D2MN24_9FIRM</name>
<dbReference type="CDD" id="cd07344">
    <property type="entry name" value="M48_yhfN_like"/>
    <property type="match status" value="1"/>
</dbReference>
<dbReference type="EMBL" id="ADFR01000003">
    <property type="protein sequence ID" value="EFC05846.1"/>
    <property type="molecule type" value="Genomic_DNA"/>
</dbReference>
<reference evidence="3" key="1">
    <citation type="submission" date="2009-12" db="EMBL/GenBank/DDBJ databases">
        <title>Sequence of Clostridiales genomosp. BVAB3 str. UPII9-5.</title>
        <authorList>
            <person name="Madupu R."/>
            <person name="Durkin A.S."/>
            <person name="Torralba M."/>
            <person name="Methe B."/>
            <person name="Sutton G.G."/>
            <person name="Strausberg R.L."/>
            <person name="Nelson K.E."/>
        </authorList>
    </citation>
    <scope>NUCLEOTIDE SEQUENCE [LARGE SCALE GENOMIC DNA]</scope>
    <source>
        <strain evidence="3">W1219</strain>
    </source>
</reference>
<dbReference type="PANTHER" id="PTHR30399">
    <property type="entry name" value="UNCHARACTERIZED PROTEIN YGJP"/>
    <property type="match status" value="1"/>
</dbReference>
<keyword evidence="3" id="KW-1185">Reference proteome</keyword>
<dbReference type="InterPro" id="IPR002725">
    <property type="entry name" value="YgjP-like_metallopeptidase"/>
</dbReference>
<evidence type="ECO:0000313" key="3">
    <source>
        <dbReference type="Proteomes" id="UP000005017"/>
    </source>
</evidence>
<dbReference type="RefSeq" id="WP_006626795.1">
    <property type="nucleotide sequence ID" value="NZ_ADFR01000003.1"/>
</dbReference>
<dbReference type="eggNOG" id="COG1451">
    <property type="taxonomic scope" value="Bacteria"/>
</dbReference>
<dbReference type="PANTHER" id="PTHR30399:SF1">
    <property type="entry name" value="UTP PYROPHOSPHATASE"/>
    <property type="match status" value="1"/>
</dbReference>
<dbReference type="Proteomes" id="UP000005017">
    <property type="component" value="Unassembled WGS sequence"/>
</dbReference>
<sequence length="241" mass="28823">MQNTKFLYTIGYEVYTIQVQVKNIRHLYLRVIGDHLIQINCHRFVEKEQILHFIQAKESWIRQHSNISQKVRKTRIQDGYLTIFGQKRLVTLKRGEVRNITPIKDGYVVTIPELTQKEFDQVVQPFYRFRILNEAMTVRATYDEKIRRAGVDRIPLLYVSKMKSRWGSFSARTNRIHLNQQLIFYPKLALEAVLAHEFAHVLVRNHSLKFYQVLLSWLPDYKERLKLLKKESYDLECNDLI</sequence>
<protein>
    <recommendedName>
        <fullName evidence="1">YgjP-like metallopeptidase domain-containing protein</fullName>
    </recommendedName>
</protein>
<proteinExistence type="predicted"/>